<evidence type="ECO:0000259" key="2">
    <source>
        <dbReference type="Pfam" id="PF21028"/>
    </source>
</evidence>
<accession>A0ABX7K5P9</accession>
<organism evidence="3 4">
    <name type="scientific">Tsuneonella flava</name>
    <dbReference type="NCBI Taxonomy" id="2055955"/>
    <lineage>
        <taxon>Bacteria</taxon>
        <taxon>Pseudomonadati</taxon>
        <taxon>Pseudomonadota</taxon>
        <taxon>Alphaproteobacteria</taxon>
        <taxon>Sphingomonadales</taxon>
        <taxon>Erythrobacteraceae</taxon>
        <taxon>Tsuneonella</taxon>
    </lineage>
</organism>
<feature type="domain" description="DUF1285" evidence="2">
    <location>
        <begin position="95"/>
        <end position="179"/>
    </location>
</feature>
<evidence type="ECO:0000259" key="1">
    <source>
        <dbReference type="Pfam" id="PF06938"/>
    </source>
</evidence>
<dbReference type="InterPro" id="IPR023361">
    <property type="entry name" value="DUF1285_beta_roll_sf"/>
</dbReference>
<dbReference type="Gene3D" id="3.10.540.10">
    <property type="entry name" value="duf1285 like domain"/>
    <property type="match status" value="1"/>
</dbReference>
<keyword evidence="4" id="KW-1185">Reference proteome</keyword>
<dbReference type="InterPro" id="IPR010707">
    <property type="entry name" value="DUF1285"/>
</dbReference>
<dbReference type="Pfam" id="PF06938">
    <property type="entry name" value="DUF1285_N"/>
    <property type="match status" value="1"/>
</dbReference>
<protein>
    <submittedName>
        <fullName evidence="3">DUF1285 domain-containing protein</fullName>
    </submittedName>
</protein>
<dbReference type="InterPro" id="IPR048342">
    <property type="entry name" value="DUF1285_C"/>
</dbReference>
<dbReference type="RefSeq" id="WP_205440899.1">
    <property type="nucleotide sequence ID" value="NZ_CP061510.1"/>
</dbReference>
<dbReference type="InterPro" id="IPR048341">
    <property type="entry name" value="DUF1285_N"/>
</dbReference>
<sequence length="182" mass="19643">MPYEPPPEIAGLSLAELAEAVAARKLPPVEQWAPQTTGDSHMAIRADGSWTHDGSPITRPAMVRAFASLLMRDETEQHWLVTPVQKLSIAVEDAAFIATDMAVKDGALAFRLNTDEIVIAGPDHSLIARGDADTPALYLAVRRGCEARLNRSTYAQLAEHALSQGDDWRVTSEGATFSLVPA</sequence>
<proteinExistence type="predicted"/>
<gene>
    <name evidence="3" type="ORF">IDJ81_09080</name>
</gene>
<name>A0ABX7K5P9_9SPHN</name>
<reference evidence="3 4" key="1">
    <citation type="submission" date="2020-09" db="EMBL/GenBank/DDBJ databases">
        <title>Complete genome sequence of altererythrobacter flavus SS-21NJ, isolated from Dongying oil sludge in Shandong province.</title>
        <authorList>
            <person name="Sun S."/>
            <person name="Zhang Z."/>
        </authorList>
    </citation>
    <scope>NUCLEOTIDE SEQUENCE [LARGE SCALE GENOMIC DNA]</scope>
    <source>
        <strain evidence="3 4">SS-21NJ</strain>
    </source>
</reference>
<dbReference type="EMBL" id="CP061510">
    <property type="protein sequence ID" value="QSB43539.1"/>
    <property type="molecule type" value="Genomic_DNA"/>
</dbReference>
<dbReference type="Pfam" id="PF21028">
    <property type="entry name" value="DUF1285_C"/>
    <property type="match status" value="1"/>
</dbReference>
<dbReference type="Proteomes" id="UP000663637">
    <property type="component" value="Chromosome"/>
</dbReference>
<evidence type="ECO:0000313" key="4">
    <source>
        <dbReference type="Proteomes" id="UP000663637"/>
    </source>
</evidence>
<dbReference type="Gene3D" id="2.30.270.10">
    <property type="entry name" value="duf1285 protein"/>
    <property type="match status" value="1"/>
</dbReference>
<dbReference type="PIRSF" id="PIRSF029557">
    <property type="entry name" value="UCP029557"/>
    <property type="match status" value="1"/>
</dbReference>
<feature type="domain" description="DUF1285" evidence="1">
    <location>
        <begin position="27"/>
        <end position="94"/>
    </location>
</feature>
<evidence type="ECO:0000313" key="3">
    <source>
        <dbReference type="EMBL" id="QSB43539.1"/>
    </source>
</evidence>